<evidence type="ECO:0000313" key="7">
    <source>
        <dbReference type="EMBL" id="AEF93148.1"/>
    </source>
</evidence>
<dbReference type="GO" id="GO:0005886">
    <property type="term" value="C:plasma membrane"/>
    <property type="evidence" value="ECO:0007669"/>
    <property type="project" value="UniProtKB-ARBA"/>
</dbReference>
<dbReference type="PANTHER" id="PTHR34857">
    <property type="entry name" value="SLL0384 PROTEIN"/>
    <property type="match status" value="1"/>
</dbReference>
<sequence length="267" mass="29588">MSLFSNAVIGQYYPGDSLVHRLDPRAKLLAIPLMVAATMLADNPTGYLAAAVPVLLLTVLAQIPPRVLWQGMKFLWVILLISLVLQVMSYPGESLWQWGIISISREGLAAAGKLMYRLILLILAAMLLTMTTTPVNLTGGLEKLLQPFKRIGLPAHELAMMMTIALRFVPTLLQEAEIVRQAQQARGGSLTTGNLQQRMRAAVALMVPLLAGSLKRADELAVAMEARCYRGDYRRTKMRQFKFSGHDYMAIIISAAALLVVLWERWT</sequence>
<dbReference type="Proteomes" id="UP000009226">
    <property type="component" value="Chromosome"/>
</dbReference>
<evidence type="ECO:0000256" key="4">
    <source>
        <dbReference type="ARBA" id="ARBA00022989"/>
    </source>
</evidence>
<keyword evidence="3 6" id="KW-0812">Transmembrane</keyword>
<feature type="transmembrane region" description="Helical" evidence="6">
    <location>
        <begin position="44"/>
        <end position="62"/>
    </location>
</feature>
<dbReference type="HOGENOM" id="CLU_056469_2_2_9"/>
<accession>F6B5S5</accession>
<dbReference type="eggNOG" id="COG0619">
    <property type="taxonomic scope" value="Bacteria"/>
</dbReference>
<organism evidence="7 8">
    <name type="scientific">Desulfotomaculum nigrificans (strain DSM 14880 / VKM B-2319 / CO-1-SRB)</name>
    <name type="common">Desulfotomaculum carboxydivorans</name>
    <dbReference type="NCBI Taxonomy" id="868595"/>
    <lineage>
        <taxon>Bacteria</taxon>
        <taxon>Bacillati</taxon>
        <taxon>Bacillota</taxon>
        <taxon>Clostridia</taxon>
        <taxon>Eubacteriales</taxon>
        <taxon>Desulfotomaculaceae</taxon>
        <taxon>Desulfotomaculum</taxon>
    </lineage>
</organism>
<dbReference type="KEGG" id="dca:Desca_0244"/>
<evidence type="ECO:0000313" key="8">
    <source>
        <dbReference type="Proteomes" id="UP000009226"/>
    </source>
</evidence>
<dbReference type="PANTHER" id="PTHR34857:SF2">
    <property type="entry name" value="SLL0384 PROTEIN"/>
    <property type="match status" value="1"/>
</dbReference>
<dbReference type="Pfam" id="PF02361">
    <property type="entry name" value="CbiQ"/>
    <property type="match status" value="1"/>
</dbReference>
<evidence type="ECO:0000256" key="3">
    <source>
        <dbReference type="ARBA" id="ARBA00022692"/>
    </source>
</evidence>
<dbReference type="InterPro" id="IPR051611">
    <property type="entry name" value="ECF_transporter_component"/>
</dbReference>
<feature type="transmembrane region" description="Helical" evidence="6">
    <location>
        <begin position="74"/>
        <end position="92"/>
    </location>
</feature>
<evidence type="ECO:0000256" key="6">
    <source>
        <dbReference type="SAM" id="Phobius"/>
    </source>
</evidence>
<keyword evidence="2" id="KW-1003">Cell membrane</keyword>
<proteinExistence type="predicted"/>
<gene>
    <name evidence="7" type="ordered locus">Desca_0244</name>
</gene>
<evidence type="ECO:0000256" key="5">
    <source>
        <dbReference type="ARBA" id="ARBA00023136"/>
    </source>
</evidence>
<evidence type="ECO:0000256" key="1">
    <source>
        <dbReference type="ARBA" id="ARBA00004141"/>
    </source>
</evidence>
<dbReference type="InterPro" id="IPR003339">
    <property type="entry name" value="ABC/ECF_trnsptr_transmembrane"/>
</dbReference>
<keyword evidence="5 6" id="KW-0472">Membrane</keyword>
<dbReference type="RefSeq" id="WP_013809487.1">
    <property type="nucleotide sequence ID" value="NC_015565.1"/>
</dbReference>
<dbReference type="CDD" id="cd16914">
    <property type="entry name" value="EcfT"/>
    <property type="match status" value="1"/>
</dbReference>
<comment type="subcellular location">
    <subcellularLocation>
        <location evidence="1">Membrane</location>
        <topology evidence="1">Multi-pass membrane protein</topology>
    </subcellularLocation>
</comment>
<dbReference type="EMBL" id="CP002736">
    <property type="protein sequence ID" value="AEF93148.1"/>
    <property type="molecule type" value="Genomic_DNA"/>
</dbReference>
<dbReference type="STRING" id="868595.Desca_0244"/>
<keyword evidence="4 6" id="KW-1133">Transmembrane helix</keyword>
<protein>
    <submittedName>
        <fullName evidence="7">ABC-type transporter, integral membrane subunit</fullName>
    </submittedName>
</protein>
<name>F6B5S5_DESCC</name>
<dbReference type="AlphaFoldDB" id="F6B5S5"/>
<evidence type="ECO:0000256" key="2">
    <source>
        <dbReference type="ARBA" id="ARBA00022475"/>
    </source>
</evidence>
<reference evidence="7" key="1">
    <citation type="submission" date="2011-05" db="EMBL/GenBank/DDBJ databases">
        <title>Complete sequence of Desulfotomaculum carboxydivorans CO-1-SRB.</title>
        <authorList>
            <consortium name="US DOE Joint Genome Institute"/>
            <person name="Lucas S."/>
            <person name="Han J."/>
            <person name="Lapidus A."/>
            <person name="Cheng J.-F."/>
            <person name="Goodwin L."/>
            <person name="Pitluck S."/>
            <person name="Peters L."/>
            <person name="Mikhailova N."/>
            <person name="Lu M."/>
            <person name="Han C."/>
            <person name="Tapia R."/>
            <person name="Land M."/>
            <person name="Hauser L."/>
            <person name="Kyrpides N."/>
            <person name="Ivanova N."/>
            <person name="Pagani I."/>
            <person name="Stams A."/>
            <person name="Plugge C."/>
            <person name="Muyzer G."/>
            <person name="Kuever J."/>
            <person name="Parshina S."/>
            <person name="Ivanova A."/>
            <person name="Nazina T."/>
            <person name="Woyke T."/>
        </authorList>
    </citation>
    <scope>NUCLEOTIDE SEQUENCE [LARGE SCALE GENOMIC DNA]</scope>
    <source>
        <strain evidence="7">CO-1-SRB</strain>
    </source>
</reference>
<keyword evidence="8" id="KW-1185">Reference proteome</keyword>
<feature type="transmembrane region" description="Helical" evidence="6">
    <location>
        <begin position="114"/>
        <end position="137"/>
    </location>
</feature>
<feature type="transmembrane region" description="Helical" evidence="6">
    <location>
        <begin position="245"/>
        <end position="263"/>
    </location>
</feature>